<dbReference type="Pfam" id="PF00912">
    <property type="entry name" value="Transgly"/>
    <property type="match status" value="1"/>
</dbReference>
<feature type="domain" description="Glycosyl transferase family 51" evidence="17">
    <location>
        <begin position="48"/>
        <end position="216"/>
    </location>
</feature>
<keyword evidence="5" id="KW-0808">Transferase</keyword>
<evidence type="ECO:0000256" key="2">
    <source>
        <dbReference type="ARBA" id="ARBA00018638"/>
    </source>
</evidence>
<evidence type="ECO:0000256" key="4">
    <source>
        <dbReference type="ARBA" id="ARBA00022676"/>
    </source>
</evidence>
<evidence type="ECO:0000256" key="16">
    <source>
        <dbReference type="SAM" id="Phobius"/>
    </source>
</evidence>
<keyword evidence="19" id="KW-1185">Reference proteome</keyword>
<keyword evidence="6 16" id="KW-0812">Transmembrane</keyword>
<sequence>MKLLRWIRNLFAALLVVGICAVAVLVWQGYSMYSKAVSETPVSRMVEEVREKENYTPLEDLPAIYRDAVISVEDHRFYEHGGFDFLATGRALWNDIKTLSLAEGGSTITQQLAKNLYFTQEKKFTRKIAEVFLALELENKYSKEEILELYLNSIYFGNGCYTVREASLSYFGKEPSEMTDYESTLLAGIPNAPSVYDLTENPDLAMQRQRQVVEQMVKYEYLTQQEAETILA</sequence>
<proteinExistence type="predicted"/>
<evidence type="ECO:0000313" key="19">
    <source>
        <dbReference type="Proteomes" id="UP001524473"/>
    </source>
</evidence>
<evidence type="ECO:0000256" key="15">
    <source>
        <dbReference type="ARBA" id="ARBA00049902"/>
    </source>
</evidence>
<reference evidence="18 19" key="1">
    <citation type="submission" date="2022-06" db="EMBL/GenBank/DDBJ databases">
        <title>Isolation of gut microbiota from human fecal samples.</title>
        <authorList>
            <person name="Pamer E.G."/>
            <person name="Barat B."/>
            <person name="Waligurski E."/>
            <person name="Medina S."/>
            <person name="Paddock L."/>
            <person name="Mostad J."/>
        </authorList>
    </citation>
    <scope>NUCLEOTIDE SEQUENCE [LARGE SCALE GENOMIC DNA]</scope>
    <source>
        <strain evidence="18 19">DFI.9.73</strain>
    </source>
</reference>
<evidence type="ECO:0000256" key="1">
    <source>
        <dbReference type="ARBA" id="ARBA00004401"/>
    </source>
</evidence>
<keyword evidence="11 16" id="KW-0472">Membrane</keyword>
<evidence type="ECO:0000256" key="11">
    <source>
        <dbReference type="ARBA" id="ARBA00023136"/>
    </source>
</evidence>
<keyword evidence="3" id="KW-1003">Cell membrane</keyword>
<evidence type="ECO:0000256" key="3">
    <source>
        <dbReference type="ARBA" id="ARBA00022475"/>
    </source>
</evidence>
<keyword evidence="10 16" id="KW-1133">Transmembrane helix</keyword>
<dbReference type="InterPro" id="IPR001264">
    <property type="entry name" value="Glyco_trans_51"/>
</dbReference>
<feature type="transmembrane region" description="Helical" evidence="16">
    <location>
        <begin position="6"/>
        <end position="27"/>
    </location>
</feature>
<keyword evidence="7" id="KW-0133">Cell shape</keyword>
<evidence type="ECO:0000256" key="14">
    <source>
        <dbReference type="ARBA" id="ARBA00044770"/>
    </source>
</evidence>
<evidence type="ECO:0000256" key="12">
    <source>
        <dbReference type="ARBA" id="ARBA00023251"/>
    </source>
</evidence>
<evidence type="ECO:0000313" key="18">
    <source>
        <dbReference type="EMBL" id="MCQ4839549.1"/>
    </source>
</evidence>
<evidence type="ECO:0000256" key="5">
    <source>
        <dbReference type="ARBA" id="ARBA00022679"/>
    </source>
</evidence>
<dbReference type="RefSeq" id="WP_066867677.1">
    <property type="nucleotide sequence ID" value="NZ_CABKVV010000014.1"/>
</dbReference>
<gene>
    <name evidence="18" type="ORF">NE695_06405</name>
</gene>
<comment type="caution">
    <text evidence="18">The sequence shown here is derived from an EMBL/GenBank/DDBJ whole genome shotgun (WGS) entry which is preliminary data.</text>
</comment>
<dbReference type="PANTHER" id="PTHR32282:SF11">
    <property type="entry name" value="PENICILLIN-BINDING PROTEIN 1B"/>
    <property type="match status" value="1"/>
</dbReference>
<keyword evidence="4" id="KW-0328">Glycosyltransferase</keyword>
<name>A0ABT1RXY6_9FIRM</name>
<dbReference type="InterPro" id="IPR036950">
    <property type="entry name" value="PBP_transglycosylase"/>
</dbReference>
<dbReference type="SUPFAM" id="SSF53955">
    <property type="entry name" value="Lysozyme-like"/>
    <property type="match status" value="1"/>
</dbReference>
<accession>A0ABT1RXY6</accession>
<dbReference type="Proteomes" id="UP001524473">
    <property type="component" value="Unassembled WGS sequence"/>
</dbReference>
<organism evidence="18 19">
    <name type="scientific">Neglectibacter timonensis</name>
    <dbReference type="NCBI Taxonomy" id="1776382"/>
    <lineage>
        <taxon>Bacteria</taxon>
        <taxon>Bacillati</taxon>
        <taxon>Bacillota</taxon>
        <taxon>Clostridia</taxon>
        <taxon>Eubacteriales</taxon>
        <taxon>Oscillospiraceae</taxon>
        <taxon>Neglectibacter</taxon>
    </lineage>
</organism>
<protein>
    <recommendedName>
        <fullName evidence="2">Penicillin-binding protein 1A</fullName>
        <ecNumber evidence="14">2.4.99.28</ecNumber>
    </recommendedName>
</protein>
<evidence type="ECO:0000256" key="10">
    <source>
        <dbReference type="ARBA" id="ARBA00022989"/>
    </source>
</evidence>
<dbReference type="Gene3D" id="1.10.3810.10">
    <property type="entry name" value="Biosynthetic peptidoglycan transglycosylase-like"/>
    <property type="match status" value="1"/>
</dbReference>
<dbReference type="EMBL" id="JANFZH010000011">
    <property type="protein sequence ID" value="MCQ4839549.1"/>
    <property type="molecule type" value="Genomic_DNA"/>
</dbReference>
<keyword evidence="8" id="KW-0735">Signal-anchor</keyword>
<evidence type="ECO:0000256" key="8">
    <source>
        <dbReference type="ARBA" id="ARBA00022968"/>
    </source>
</evidence>
<evidence type="ECO:0000256" key="6">
    <source>
        <dbReference type="ARBA" id="ARBA00022692"/>
    </source>
</evidence>
<dbReference type="InterPro" id="IPR050396">
    <property type="entry name" value="Glycosyltr_51/Transpeptidase"/>
</dbReference>
<evidence type="ECO:0000259" key="17">
    <source>
        <dbReference type="Pfam" id="PF00912"/>
    </source>
</evidence>
<dbReference type="GeneID" id="90532586"/>
<keyword evidence="12" id="KW-0046">Antibiotic resistance</keyword>
<dbReference type="PANTHER" id="PTHR32282">
    <property type="entry name" value="BINDING PROTEIN TRANSPEPTIDASE, PUTATIVE-RELATED"/>
    <property type="match status" value="1"/>
</dbReference>
<keyword evidence="9" id="KW-0573">Peptidoglycan synthesis</keyword>
<evidence type="ECO:0000256" key="9">
    <source>
        <dbReference type="ARBA" id="ARBA00022984"/>
    </source>
</evidence>
<comment type="catalytic activity">
    <reaction evidence="15">
        <text>[GlcNAc-(1-&gt;4)-Mur2Ac(oyl-L-Ala-gamma-D-Glu-L-Lys-D-Ala-D-Ala)](n)-di-trans,octa-cis-undecaprenyl diphosphate + beta-D-GlcNAc-(1-&gt;4)-Mur2Ac(oyl-L-Ala-gamma-D-Glu-L-Lys-D-Ala-D-Ala)-di-trans,octa-cis-undecaprenyl diphosphate = [GlcNAc-(1-&gt;4)-Mur2Ac(oyl-L-Ala-gamma-D-Glu-L-Lys-D-Ala-D-Ala)](n+1)-di-trans,octa-cis-undecaprenyl diphosphate + di-trans,octa-cis-undecaprenyl diphosphate + H(+)</text>
        <dbReference type="Rhea" id="RHEA:23708"/>
        <dbReference type="Rhea" id="RHEA-COMP:9602"/>
        <dbReference type="Rhea" id="RHEA-COMP:9603"/>
        <dbReference type="ChEBI" id="CHEBI:15378"/>
        <dbReference type="ChEBI" id="CHEBI:58405"/>
        <dbReference type="ChEBI" id="CHEBI:60033"/>
        <dbReference type="ChEBI" id="CHEBI:78435"/>
        <dbReference type="EC" id="2.4.99.28"/>
    </reaction>
</comment>
<evidence type="ECO:0000256" key="7">
    <source>
        <dbReference type="ARBA" id="ARBA00022960"/>
    </source>
</evidence>
<comment type="subcellular location">
    <subcellularLocation>
        <location evidence="1">Cell membrane</location>
        <topology evidence="1">Single-pass type II membrane protein</topology>
    </subcellularLocation>
</comment>
<dbReference type="InterPro" id="IPR023346">
    <property type="entry name" value="Lysozyme-like_dom_sf"/>
</dbReference>
<keyword evidence="13" id="KW-0961">Cell wall biogenesis/degradation</keyword>
<dbReference type="EC" id="2.4.99.28" evidence="14"/>
<evidence type="ECO:0000256" key="13">
    <source>
        <dbReference type="ARBA" id="ARBA00023316"/>
    </source>
</evidence>